<dbReference type="GO" id="GO:0005886">
    <property type="term" value="C:plasma membrane"/>
    <property type="evidence" value="ECO:0007669"/>
    <property type="project" value="UniProtKB-SubCell"/>
</dbReference>
<gene>
    <name evidence="9" type="primary">cmpB_1</name>
    <name evidence="9" type="ORF">CA85_09480</name>
</gene>
<reference evidence="9 10" key="1">
    <citation type="submission" date="2019-02" db="EMBL/GenBank/DDBJ databases">
        <title>Deep-cultivation of Planctomycetes and their phenomic and genomic characterization uncovers novel biology.</title>
        <authorList>
            <person name="Wiegand S."/>
            <person name="Jogler M."/>
            <person name="Boedeker C."/>
            <person name="Pinto D."/>
            <person name="Vollmers J."/>
            <person name="Rivas-Marin E."/>
            <person name="Kohn T."/>
            <person name="Peeters S.H."/>
            <person name="Heuer A."/>
            <person name="Rast P."/>
            <person name="Oberbeckmann S."/>
            <person name="Bunk B."/>
            <person name="Jeske O."/>
            <person name="Meyerdierks A."/>
            <person name="Storesund J.E."/>
            <person name="Kallscheuer N."/>
            <person name="Luecker S."/>
            <person name="Lage O.M."/>
            <person name="Pohl T."/>
            <person name="Merkel B.J."/>
            <person name="Hornburger P."/>
            <person name="Mueller R.-W."/>
            <person name="Bruemmer F."/>
            <person name="Labrenz M."/>
            <person name="Spormann A.M."/>
            <person name="Op Den Camp H."/>
            <person name="Overmann J."/>
            <person name="Amann R."/>
            <person name="Jetten M.S.M."/>
            <person name="Mascher T."/>
            <person name="Medema M.H."/>
            <person name="Devos D.P."/>
            <person name="Kaster A.-K."/>
            <person name="Ovreas L."/>
            <person name="Rohde M."/>
            <person name="Galperin M.Y."/>
            <person name="Jogler C."/>
        </authorList>
    </citation>
    <scope>NUCLEOTIDE SEQUENCE [LARGE SCALE GENOMIC DNA]</scope>
    <source>
        <strain evidence="9 10">CA85</strain>
    </source>
</reference>
<feature type="transmembrane region" description="Helical" evidence="7">
    <location>
        <begin position="223"/>
        <end position="243"/>
    </location>
</feature>
<comment type="similarity">
    <text evidence="7">Belongs to the binding-protein-dependent transport system permease family.</text>
</comment>
<dbReference type="RefSeq" id="WP_146390111.1">
    <property type="nucleotide sequence ID" value="NZ_SJPK01000002.1"/>
</dbReference>
<evidence type="ECO:0000256" key="3">
    <source>
        <dbReference type="ARBA" id="ARBA00022475"/>
    </source>
</evidence>
<sequence length="258" mass="28081">MRRVRKFLLGLAGIGLFVLCWQLATWGNGRTDVPGPWLALSGLRDLAREGLLWRYIIASVFRVMWGFALAVLAGVPLGLAIGWSGWVRDLLNPLVQLLRPISPIAWLPIAVLMFGGVRWWEPSDLSAIFLIFLASIFPIITAATSAVEGIDAKYLRVATNFEIGGMAMLFQVILPAALPQILTGLRLALGIAWVVLVAAEMLGVQSGLGFQINDSRNNLRYDLVVAAMIVISIIGICLDSAMARIESSALSRRGTAKR</sequence>
<proteinExistence type="inferred from homology"/>
<dbReference type="Proteomes" id="UP000318053">
    <property type="component" value="Unassembled WGS sequence"/>
</dbReference>
<evidence type="ECO:0000313" key="9">
    <source>
        <dbReference type="EMBL" id="TWT74062.1"/>
    </source>
</evidence>
<feature type="transmembrane region" description="Helical" evidence="7">
    <location>
        <begin position="184"/>
        <end position="202"/>
    </location>
</feature>
<keyword evidence="2 7" id="KW-0813">Transport</keyword>
<dbReference type="Pfam" id="PF00528">
    <property type="entry name" value="BPD_transp_1"/>
    <property type="match status" value="1"/>
</dbReference>
<keyword evidence="4 7" id="KW-0812">Transmembrane</keyword>
<keyword evidence="3" id="KW-1003">Cell membrane</keyword>
<dbReference type="InterPro" id="IPR000515">
    <property type="entry name" value="MetI-like"/>
</dbReference>
<evidence type="ECO:0000256" key="4">
    <source>
        <dbReference type="ARBA" id="ARBA00022692"/>
    </source>
</evidence>
<comment type="caution">
    <text evidence="9">The sequence shown here is derived from an EMBL/GenBank/DDBJ whole genome shotgun (WGS) entry which is preliminary data.</text>
</comment>
<evidence type="ECO:0000256" key="1">
    <source>
        <dbReference type="ARBA" id="ARBA00004651"/>
    </source>
</evidence>
<evidence type="ECO:0000256" key="6">
    <source>
        <dbReference type="ARBA" id="ARBA00023136"/>
    </source>
</evidence>
<dbReference type="FunFam" id="1.10.3720.10:FF:000003">
    <property type="entry name" value="Aliphatic sulfonate ABC transporter permease"/>
    <property type="match status" value="1"/>
</dbReference>
<evidence type="ECO:0000259" key="8">
    <source>
        <dbReference type="PROSITE" id="PS50928"/>
    </source>
</evidence>
<dbReference type="PANTHER" id="PTHR30151">
    <property type="entry name" value="ALKANE SULFONATE ABC TRANSPORTER-RELATED, MEMBRANE SUBUNIT"/>
    <property type="match status" value="1"/>
</dbReference>
<dbReference type="PROSITE" id="PS50928">
    <property type="entry name" value="ABC_TM1"/>
    <property type="match status" value="1"/>
</dbReference>
<evidence type="ECO:0000256" key="5">
    <source>
        <dbReference type="ARBA" id="ARBA00022989"/>
    </source>
</evidence>
<evidence type="ECO:0000256" key="2">
    <source>
        <dbReference type="ARBA" id="ARBA00022448"/>
    </source>
</evidence>
<organism evidence="9 10">
    <name type="scientific">Allorhodopirellula solitaria</name>
    <dbReference type="NCBI Taxonomy" id="2527987"/>
    <lineage>
        <taxon>Bacteria</taxon>
        <taxon>Pseudomonadati</taxon>
        <taxon>Planctomycetota</taxon>
        <taxon>Planctomycetia</taxon>
        <taxon>Pirellulales</taxon>
        <taxon>Pirellulaceae</taxon>
        <taxon>Allorhodopirellula</taxon>
    </lineage>
</organism>
<evidence type="ECO:0000313" key="10">
    <source>
        <dbReference type="Proteomes" id="UP000318053"/>
    </source>
</evidence>
<dbReference type="AlphaFoldDB" id="A0A5C5YI22"/>
<dbReference type="PANTHER" id="PTHR30151:SF0">
    <property type="entry name" value="ABC TRANSPORTER PERMEASE PROTEIN MJ0413-RELATED"/>
    <property type="match status" value="1"/>
</dbReference>
<dbReference type="CDD" id="cd06261">
    <property type="entry name" value="TM_PBP2"/>
    <property type="match status" value="1"/>
</dbReference>
<feature type="transmembrane region" description="Helical" evidence="7">
    <location>
        <begin position="126"/>
        <end position="147"/>
    </location>
</feature>
<comment type="subcellular location">
    <subcellularLocation>
        <location evidence="1 7">Cell membrane</location>
        <topology evidence="1 7">Multi-pass membrane protein</topology>
    </subcellularLocation>
</comment>
<evidence type="ECO:0000256" key="7">
    <source>
        <dbReference type="RuleBase" id="RU363032"/>
    </source>
</evidence>
<dbReference type="GO" id="GO:0042918">
    <property type="term" value="P:alkanesulfonate transmembrane transport"/>
    <property type="evidence" value="ECO:0007669"/>
    <property type="project" value="UniProtKB-ARBA"/>
</dbReference>
<feature type="transmembrane region" description="Helical" evidence="7">
    <location>
        <begin position="104"/>
        <end position="120"/>
    </location>
</feature>
<dbReference type="OrthoDB" id="9804353at2"/>
<protein>
    <submittedName>
        <fullName evidence="9">Bicarbonate transport system permease protein CmpB</fullName>
    </submittedName>
</protein>
<feature type="transmembrane region" description="Helical" evidence="7">
    <location>
        <begin position="53"/>
        <end position="83"/>
    </location>
</feature>
<feature type="domain" description="ABC transmembrane type-1" evidence="8">
    <location>
        <begin position="56"/>
        <end position="242"/>
    </location>
</feature>
<dbReference type="EMBL" id="SJPK01000002">
    <property type="protein sequence ID" value="TWT74062.1"/>
    <property type="molecule type" value="Genomic_DNA"/>
</dbReference>
<dbReference type="Gene3D" id="1.10.3720.10">
    <property type="entry name" value="MetI-like"/>
    <property type="match status" value="1"/>
</dbReference>
<keyword evidence="10" id="KW-1185">Reference proteome</keyword>
<keyword evidence="6 7" id="KW-0472">Membrane</keyword>
<accession>A0A5C5YI22</accession>
<name>A0A5C5YI22_9BACT</name>
<feature type="transmembrane region" description="Helical" evidence="7">
    <location>
        <begin position="159"/>
        <end position="178"/>
    </location>
</feature>
<dbReference type="InterPro" id="IPR035906">
    <property type="entry name" value="MetI-like_sf"/>
</dbReference>
<keyword evidence="5 7" id="KW-1133">Transmembrane helix</keyword>
<dbReference type="SUPFAM" id="SSF161098">
    <property type="entry name" value="MetI-like"/>
    <property type="match status" value="1"/>
</dbReference>